<sequence>MPLNPNLARSLRGRRTIVLSDAKPQESPADPFLNANSGQRSTANPSEYAPPHLMPNTSRGFAGHQGTTPFTTPSSQFEIHSVHQASPAQTGHAYYAHSSLGSLEPHQSTWESIQANGEGRITGENEAGGYPQLHTSSSAPPSSVVRSYDQQQQQVSFSSSSSLQSTRRQHSPSALETPDLHTLLVRLEESRWESSVLAGIEKDPSLTHSWIYGDALPFLGSSDWKKHVHPWPPNHPTITGQGYEPNGGHYISLTLRNKGNLDNRAVQDVKLALTIINRERSRIRKEKNVEVVLCQDYLRQLTVKLSMGSIMRVPDGGYQARQINSQSQAMAASEENTVFDPMHHDHTSLAWPPASFHACNQLQVPSFRTLPELLLGSSGVIASSATSPEGLPMATTLWNQDNRDQSNRSYKAGD</sequence>
<keyword evidence="2" id="KW-1185">Reference proteome</keyword>
<accession>A0ACC1P6A3</accession>
<comment type="caution">
    <text evidence="1">The sequence shown here is derived from an EMBL/GenBank/DDBJ whole genome shotgun (WGS) entry which is preliminary data.</text>
</comment>
<proteinExistence type="predicted"/>
<organism evidence="1 2">
    <name type="scientific">Xylaria curta</name>
    <dbReference type="NCBI Taxonomy" id="42375"/>
    <lineage>
        <taxon>Eukaryota</taxon>
        <taxon>Fungi</taxon>
        <taxon>Dikarya</taxon>
        <taxon>Ascomycota</taxon>
        <taxon>Pezizomycotina</taxon>
        <taxon>Sordariomycetes</taxon>
        <taxon>Xylariomycetidae</taxon>
        <taxon>Xylariales</taxon>
        <taxon>Xylariaceae</taxon>
        <taxon>Xylaria</taxon>
    </lineage>
</organism>
<evidence type="ECO:0000313" key="1">
    <source>
        <dbReference type="EMBL" id="KAJ2987151.1"/>
    </source>
</evidence>
<name>A0ACC1P6A3_9PEZI</name>
<protein>
    <submittedName>
        <fullName evidence="1">Uncharacterized protein</fullName>
    </submittedName>
</protein>
<reference evidence="1" key="1">
    <citation type="submission" date="2022-10" db="EMBL/GenBank/DDBJ databases">
        <title>Genome Sequence of Xylaria curta.</title>
        <authorList>
            <person name="Buettner E."/>
        </authorList>
    </citation>
    <scope>NUCLEOTIDE SEQUENCE</scope>
    <source>
        <strain evidence="1">Babe10</strain>
    </source>
</reference>
<dbReference type="EMBL" id="JAPDGR010000836">
    <property type="protein sequence ID" value="KAJ2987151.1"/>
    <property type="molecule type" value="Genomic_DNA"/>
</dbReference>
<dbReference type="Proteomes" id="UP001143856">
    <property type="component" value="Unassembled WGS sequence"/>
</dbReference>
<gene>
    <name evidence="1" type="ORF">NUW58_g4662</name>
</gene>
<evidence type="ECO:0000313" key="2">
    <source>
        <dbReference type="Proteomes" id="UP001143856"/>
    </source>
</evidence>